<dbReference type="GO" id="GO:0030788">
    <property type="term" value="F:precorrin-2 C20-methyltransferase activity"/>
    <property type="evidence" value="ECO:0007669"/>
    <property type="project" value="UniProtKB-EC"/>
</dbReference>
<dbReference type="EMBL" id="VHSH01000006">
    <property type="protein sequence ID" value="TQV78431.1"/>
    <property type="molecule type" value="Genomic_DNA"/>
</dbReference>
<evidence type="ECO:0000256" key="1">
    <source>
        <dbReference type="ARBA" id="ARBA00004953"/>
    </source>
</evidence>
<reference evidence="9 10" key="1">
    <citation type="submission" date="2019-06" db="EMBL/GenBank/DDBJ databases">
        <title>Whole genome sequence for Rhodospirillaceae sp. R148.</title>
        <authorList>
            <person name="Wang G."/>
        </authorList>
    </citation>
    <scope>NUCLEOTIDE SEQUENCE [LARGE SCALE GENOMIC DNA]</scope>
    <source>
        <strain evidence="9 10">R148</strain>
    </source>
</reference>
<dbReference type="PIRSF" id="PIRSF036427">
    <property type="entry name" value="Precrrn-2_mtase"/>
    <property type="match status" value="1"/>
</dbReference>
<evidence type="ECO:0000256" key="6">
    <source>
        <dbReference type="ARBA" id="ARBA00022691"/>
    </source>
</evidence>
<evidence type="ECO:0000259" key="8">
    <source>
        <dbReference type="Pfam" id="PF00590"/>
    </source>
</evidence>
<dbReference type="NCBIfam" id="NF004647">
    <property type="entry name" value="PRK05990.1"/>
    <property type="match status" value="1"/>
</dbReference>
<comment type="caution">
    <text evidence="9">The sequence shown here is derived from an EMBL/GenBank/DDBJ whole genome shotgun (WGS) entry which is preliminary data.</text>
</comment>
<proteinExistence type="inferred from homology"/>
<evidence type="ECO:0000256" key="7">
    <source>
        <dbReference type="PIRNR" id="PIRNR036427"/>
    </source>
</evidence>
<dbReference type="InterPro" id="IPR006364">
    <property type="entry name" value="CobI/CbiL/CobIJ_dom"/>
</dbReference>
<dbReference type="OrthoDB" id="9804789at2"/>
<evidence type="ECO:0000313" key="9">
    <source>
        <dbReference type="EMBL" id="TQV78431.1"/>
    </source>
</evidence>
<dbReference type="PANTHER" id="PTHR43467:SF2">
    <property type="entry name" value="COBALT-PRECORRIN-2 C(20)-METHYLTRANSFERASE"/>
    <property type="match status" value="1"/>
</dbReference>
<keyword evidence="4 9" id="KW-0489">Methyltransferase</keyword>
<dbReference type="InterPro" id="IPR012382">
    <property type="entry name" value="CobI/CbiL"/>
</dbReference>
<dbReference type="Gene3D" id="3.30.950.10">
    <property type="entry name" value="Methyltransferase, Cobalt-precorrin-4 Transmethylase, Domain 2"/>
    <property type="match status" value="1"/>
</dbReference>
<dbReference type="InterPro" id="IPR000878">
    <property type="entry name" value="4pyrrol_Mease"/>
</dbReference>
<name>A0A545TMQ0_9PROT</name>
<dbReference type="GO" id="GO:0032259">
    <property type="term" value="P:methylation"/>
    <property type="evidence" value="ECO:0007669"/>
    <property type="project" value="UniProtKB-KW"/>
</dbReference>
<evidence type="ECO:0000256" key="2">
    <source>
        <dbReference type="ARBA" id="ARBA00005879"/>
    </source>
</evidence>
<dbReference type="EC" id="2.1.1.130" evidence="9"/>
<dbReference type="Gene3D" id="3.40.1010.10">
    <property type="entry name" value="Cobalt-precorrin-4 Transmethylase, Domain 1"/>
    <property type="match status" value="1"/>
</dbReference>
<dbReference type="SUPFAM" id="SSF53790">
    <property type="entry name" value="Tetrapyrrole methylase"/>
    <property type="match status" value="1"/>
</dbReference>
<dbReference type="UniPathway" id="UPA00148"/>
<dbReference type="AlphaFoldDB" id="A0A545TMQ0"/>
<dbReference type="Pfam" id="PF00590">
    <property type="entry name" value="TP_methylase"/>
    <property type="match status" value="1"/>
</dbReference>
<sequence length="240" mass="26087">MTTNNSRTGRLYGLGIGPGDPELITLKALRLLQAAPVVAYPAPDTGESLARAIVAPHLKGWQTEIAIRVPMVTARFPAQEVYDRAAEELGEQLEAGRDVAVLCEGDPFFYGSFMYLFGRMAERFPVEVVPGVSSLTACAATLGTALAARNDILTVLPAPLEAETLKARLQGVEAAAIIKVGRHFAKVKQVLDELDLTGRAHYIERATMENQRILALDDVAEEGAPYFSMILIHRRGEAWT</sequence>
<dbReference type="InterPro" id="IPR014777">
    <property type="entry name" value="4pyrrole_Mease_sub1"/>
</dbReference>
<evidence type="ECO:0000256" key="4">
    <source>
        <dbReference type="ARBA" id="ARBA00022603"/>
    </source>
</evidence>
<comment type="similarity">
    <text evidence="2 7">Belongs to the precorrin methyltransferase family.</text>
</comment>
<dbReference type="GO" id="GO:0009236">
    <property type="term" value="P:cobalamin biosynthetic process"/>
    <property type="evidence" value="ECO:0007669"/>
    <property type="project" value="UniProtKB-UniRule"/>
</dbReference>
<comment type="pathway">
    <text evidence="1">Cofactor biosynthesis; adenosylcobalamin biosynthesis.</text>
</comment>
<keyword evidence="6" id="KW-0949">S-adenosyl-L-methionine</keyword>
<evidence type="ECO:0000256" key="5">
    <source>
        <dbReference type="ARBA" id="ARBA00022679"/>
    </source>
</evidence>
<dbReference type="PANTHER" id="PTHR43467">
    <property type="entry name" value="COBALT-PRECORRIN-2 C(20)-METHYLTRANSFERASE"/>
    <property type="match status" value="1"/>
</dbReference>
<dbReference type="InterPro" id="IPR035996">
    <property type="entry name" value="4pyrrol_Methylase_sf"/>
</dbReference>
<accession>A0A545TMQ0</accession>
<protein>
    <submittedName>
        <fullName evidence="9">Precorrin-2 C(20)-methyltransferase</fullName>
        <ecNumber evidence="9">2.1.1.130</ecNumber>
    </submittedName>
</protein>
<gene>
    <name evidence="9" type="ORF">FKG95_17865</name>
</gene>
<keyword evidence="5 9" id="KW-0808">Transferase</keyword>
<dbReference type="Proteomes" id="UP000315252">
    <property type="component" value="Unassembled WGS sequence"/>
</dbReference>
<keyword evidence="3" id="KW-0169">Cobalamin biosynthesis</keyword>
<dbReference type="CDD" id="cd11645">
    <property type="entry name" value="Precorrin_2_C20_MT"/>
    <property type="match status" value="1"/>
</dbReference>
<evidence type="ECO:0000256" key="3">
    <source>
        <dbReference type="ARBA" id="ARBA00022573"/>
    </source>
</evidence>
<evidence type="ECO:0000313" key="10">
    <source>
        <dbReference type="Proteomes" id="UP000315252"/>
    </source>
</evidence>
<dbReference type="InterPro" id="IPR014776">
    <property type="entry name" value="4pyrrole_Mease_sub2"/>
</dbReference>
<dbReference type="NCBIfam" id="TIGR01467">
    <property type="entry name" value="cobI_cbiL"/>
    <property type="match status" value="1"/>
</dbReference>
<dbReference type="RefSeq" id="WP_142897764.1">
    <property type="nucleotide sequence ID" value="NZ_ML660057.1"/>
</dbReference>
<organism evidence="9 10">
    <name type="scientific">Denitrobaculum tricleocarpae</name>
    <dbReference type="NCBI Taxonomy" id="2591009"/>
    <lineage>
        <taxon>Bacteria</taxon>
        <taxon>Pseudomonadati</taxon>
        <taxon>Pseudomonadota</taxon>
        <taxon>Alphaproteobacteria</taxon>
        <taxon>Rhodospirillales</taxon>
        <taxon>Rhodospirillaceae</taxon>
        <taxon>Denitrobaculum</taxon>
    </lineage>
</organism>
<feature type="domain" description="Tetrapyrrole methylase" evidence="8">
    <location>
        <begin position="10"/>
        <end position="214"/>
    </location>
</feature>
<keyword evidence="10" id="KW-1185">Reference proteome</keyword>